<evidence type="ECO:0000313" key="2">
    <source>
        <dbReference type="EMBL" id="KAF4146435.1"/>
    </source>
</evidence>
<protein>
    <submittedName>
        <fullName evidence="2">Uncharacterized protein</fullName>
    </submittedName>
</protein>
<dbReference type="EMBL" id="JAACNO010000614">
    <property type="protein sequence ID" value="KAF4146435.1"/>
    <property type="molecule type" value="Genomic_DNA"/>
</dbReference>
<reference evidence="2" key="1">
    <citation type="submission" date="2020-03" db="EMBL/GenBank/DDBJ databases">
        <title>Hybrid Assembly of Korean Phytophthora infestans isolates.</title>
        <authorList>
            <person name="Prokchorchik M."/>
            <person name="Lee Y."/>
            <person name="Seo J."/>
            <person name="Cho J.-H."/>
            <person name="Park Y.-E."/>
            <person name="Jang D.-C."/>
            <person name="Im J.-S."/>
            <person name="Choi J.-G."/>
            <person name="Park H.-J."/>
            <person name="Lee G.-B."/>
            <person name="Lee Y.-G."/>
            <person name="Hong S.-Y."/>
            <person name="Cho K."/>
            <person name="Sohn K.H."/>
        </authorList>
    </citation>
    <scope>NUCLEOTIDE SEQUENCE</scope>
    <source>
        <strain evidence="2">KR_2_A2</strain>
    </source>
</reference>
<feature type="region of interest" description="Disordered" evidence="1">
    <location>
        <begin position="1"/>
        <end position="124"/>
    </location>
</feature>
<evidence type="ECO:0000256" key="1">
    <source>
        <dbReference type="SAM" id="MobiDB-lite"/>
    </source>
</evidence>
<gene>
    <name evidence="2" type="ORF">GN958_ATG04364</name>
</gene>
<dbReference type="AlphaFoldDB" id="A0A8S9UZF7"/>
<feature type="compositionally biased region" description="Polar residues" evidence="1">
    <location>
        <begin position="59"/>
        <end position="89"/>
    </location>
</feature>
<name>A0A8S9UZF7_PHYIN</name>
<accession>A0A8S9UZF7</accession>
<evidence type="ECO:0000313" key="3">
    <source>
        <dbReference type="Proteomes" id="UP000704712"/>
    </source>
</evidence>
<comment type="caution">
    <text evidence="2">The sequence shown here is derived from an EMBL/GenBank/DDBJ whole genome shotgun (WGS) entry which is preliminary data.</text>
</comment>
<dbReference type="Proteomes" id="UP000704712">
    <property type="component" value="Unassembled WGS sequence"/>
</dbReference>
<feature type="compositionally biased region" description="Acidic residues" evidence="1">
    <location>
        <begin position="101"/>
        <end position="124"/>
    </location>
</feature>
<organism evidence="2 3">
    <name type="scientific">Phytophthora infestans</name>
    <name type="common">Potato late blight agent</name>
    <name type="synonym">Botrytis infestans</name>
    <dbReference type="NCBI Taxonomy" id="4787"/>
    <lineage>
        <taxon>Eukaryota</taxon>
        <taxon>Sar</taxon>
        <taxon>Stramenopiles</taxon>
        <taxon>Oomycota</taxon>
        <taxon>Peronosporomycetes</taxon>
        <taxon>Peronosporales</taxon>
        <taxon>Peronosporaceae</taxon>
        <taxon>Phytophthora</taxon>
    </lineage>
</organism>
<sequence>MADRQAAKAAAKKNTAAKKKGGPSCKTKTSTPKGPHVVITTAEEDDLRTPDESSVGLPGQSQQPVGTQATTAQVQAPDSPDRSTVTSTEHGPDEASRTDATFDDEALNSDLDGEDGADPDECIS</sequence>
<proteinExistence type="predicted"/>